<feature type="region of interest" description="Disordered" evidence="1">
    <location>
        <begin position="1"/>
        <end position="37"/>
    </location>
</feature>
<dbReference type="EMBL" id="JARACI010000294">
    <property type="protein sequence ID" value="MDD9205141.1"/>
    <property type="molecule type" value="Genomic_DNA"/>
</dbReference>
<evidence type="ECO:0008006" key="4">
    <source>
        <dbReference type="Google" id="ProtNLM"/>
    </source>
</evidence>
<evidence type="ECO:0000313" key="3">
    <source>
        <dbReference type="Proteomes" id="UP001165561"/>
    </source>
</evidence>
<sequence length="103" mass="11607">MTHKDQASQAPRPHPSRENQPDAALATAPSASPWINPDPILDVHDWSAYSGLPVRKVRQLIDAQDVAVVRVGRRVYLRQSEADRFLDECTVPVRQTARRSGRR</sequence>
<comment type="caution">
    <text evidence="2">The sequence shown here is derived from an EMBL/GenBank/DDBJ whole genome shotgun (WGS) entry which is preliminary data.</text>
</comment>
<proteinExistence type="predicted"/>
<gene>
    <name evidence="2" type="ORF">PU560_01510</name>
</gene>
<dbReference type="Proteomes" id="UP001165561">
    <property type="component" value="Unassembled WGS sequence"/>
</dbReference>
<name>A0ABT5TSV0_9MICO</name>
<evidence type="ECO:0000313" key="2">
    <source>
        <dbReference type="EMBL" id="MDD9205141.1"/>
    </source>
</evidence>
<keyword evidence="3" id="KW-1185">Reference proteome</keyword>
<organism evidence="2 3">
    <name type="scientific">Georgenia halotolerans</name>
    <dbReference type="NCBI Taxonomy" id="3028317"/>
    <lineage>
        <taxon>Bacteria</taxon>
        <taxon>Bacillati</taxon>
        <taxon>Actinomycetota</taxon>
        <taxon>Actinomycetes</taxon>
        <taxon>Micrococcales</taxon>
        <taxon>Bogoriellaceae</taxon>
        <taxon>Georgenia</taxon>
    </lineage>
</organism>
<reference evidence="2" key="1">
    <citation type="submission" date="2023-02" db="EMBL/GenBank/DDBJ databases">
        <title>Georgenia sp.10Sc9-8, isolated from a soil sample collected from the Taklamakan desert.</title>
        <authorList>
            <person name="Liu S."/>
        </authorList>
    </citation>
    <scope>NUCLEOTIDE SEQUENCE</scope>
    <source>
        <strain evidence="2">10Sc9-8</strain>
    </source>
</reference>
<accession>A0ABT5TSV0</accession>
<evidence type="ECO:0000256" key="1">
    <source>
        <dbReference type="SAM" id="MobiDB-lite"/>
    </source>
</evidence>
<protein>
    <recommendedName>
        <fullName evidence="4">Helix-turn-helix domain-containing protein</fullName>
    </recommendedName>
</protein>